<dbReference type="EMBL" id="JALNTZ010000009">
    <property type="protein sequence ID" value="KAJ3641077.1"/>
    <property type="molecule type" value="Genomic_DNA"/>
</dbReference>
<name>A0AA38M3H6_9CUCU</name>
<evidence type="ECO:0000313" key="2">
    <source>
        <dbReference type="EMBL" id="KAJ3641077.1"/>
    </source>
</evidence>
<accession>A0AA38M3H6</accession>
<feature type="region of interest" description="Disordered" evidence="1">
    <location>
        <begin position="20"/>
        <end position="106"/>
    </location>
</feature>
<feature type="compositionally biased region" description="Low complexity" evidence="1">
    <location>
        <begin position="32"/>
        <end position="44"/>
    </location>
</feature>
<keyword evidence="3" id="KW-1185">Reference proteome</keyword>
<dbReference type="AlphaFoldDB" id="A0AA38M3H6"/>
<evidence type="ECO:0000313" key="3">
    <source>
        <dbReference type="Proteomes" id="UP001168821"/>
    </source>
</evidence>
<reference evidence="2" key="1">
    <citation type="journal article" date="2023" name="G3 (Bethesda)">
        <title>Whole genome assemblies of Zophobas morio and Tenebrio molitor.</title>
        <authorList>
            <person name="Kaur S."/>
            <person name="Stinson S.A."/>
            <person name="diCenzo G.C."/>
        </authorList>
    </citation>
    <scope>NUCLEOTIDE SEQUENCE</scope>
    <source>
        <strain evidence="2">QUZm001</strain>
    </source>
</reference>
<evidence type="ECO:0000256" key="1">
    <source>
        <dbReference type="SAM" id="MobiDB-lite"/>
    </source>
</evidence>
<proteinExistence type="predicted"/>
<comment type="caution">
    <text evidence="2">The sequence shown here is derived from an EMBL/GenBank/DDBJ whole genome shotgun (WGS) entry which is preliminary data.</text>
</comment>
<protein>
    <submittedName>
        <fullName evidence="2">Uncharacterized protein</fullName>
    </submittedName>
</protein>
<dbReference type="Proteomes" id="UP001168821">
    <property type="component" value="Unassembled WGS sequence"/>
</dbReference>
<feature type="compositionally biased region" description="Low complexity" evidence="1">
    <location>
        <begin position="63"/>
        <end position="74"/>
    </location>
</feature>
<gene>
    <name evidence="2" type="ORF">Zmor_027598</name>
</gene>
<sequence length="106" mass="11710">MNGIIKFGFQAVQNKHYTCGKAKRREGRSLVPSARPPSSRAPSGRAHDHALRDIFPLRNPAGSFSHGSSTSRSPQPTPPPDYNTIEFYPQENDSLPTYEEALASEK</sequence>
<organism evidence="2 3">
    <name type="scientific">Zophobas morio</name>
    <dbReference type="NCBI Taxonomy" id="2755281"/>
    <lineage>
        <taxon>Eukaryota</taxon>
        <taxon>Metazoa</taxon>
        <taxon>Ecdysozoa</taxon>
        <taxon>Arthropoda</taxon>
        <taxon>Hexapoda</taxon>
        <taxon>Insecta</taxon>
        <taxon>Pterygota</taxon>
        <taxon>Neoptera</taxon>
        <taxon>Endopterygota</taxon>
        <taxon>Coleoptera</taxon>
        <taxon>Polyphaga</taxon>
        <taxon>Cucujiformia</taxon>
        <taxon>Tenebrionidae</taxon>
        <taxon>Zophobas</taxon>
    </lineage>
</organism>